<name>A0A1R0WY84_9BACL</name>
<dbReference type="AlphaFoldDB" id="A0A1R0WY84"/>
<keyword evidence="2" id="KW-0808">Transferase</keyword>
<accession>A0A1R0WY84</accession>
<proteinExistence type="predicted"/>
<sequence length="140" mass="15976">MIFVTKATISDLPMLTKVDSKIIGNESRKSKIEKYINHEQCYVASHNGTLVGFACYDTTFFECCFIQLVIVDPEFRRLGIAKTLLSYIEEQCPTPKLFTSTNESNTIMQQLCLSQGFVKSGVIENLDDGDPEWVYFKQIR</sequence>
<feature type="domain" description="N-acetyltransferase" evidence="1">
    <location>
        <begin position="2"/>
        <end position="140"/>
    </location>
</feature>
<dbReference type="SUPFAM" id="SSF55729">
    <property type="entry name" value="Acyl-CoA N-acyltransferases (Nat)"/>
    <property type="match status" value="1"/>
</dbReference>
<dbReference type="KEGG" id="pod:PODO_13500"/>
<dbReference type="Proteomes" id="UP000187465">
    <property type="component" value="Unassembled WGS sequence"/>
</dbReference>
<dbReference type="InterPro" id="IPR016181">
    <property type="entry name" value="Acyl_CoA_acyltransferase"/>
</dbReference>
<dbReference type="Pfam" id="PF00583">
    <property type="entry name" value="Acetyltransf_1"/>
    <property type="match status" value="1"/>
</dbReference>
<dbReference type="Gene3D" id="3.40.630.30">
    <property type="match status" value="1"/>
</dbReference>
<dbReference type="EMBL" id="MKQP01000054">
    <property type="protein sequence ID" value="OMD24151.1"/>
    <property type="molecule type" value="Genomic_DNA"/>
</dbReference>
<dbReference type="GeneID" id="31571214"/>
<organism evidence="2 3">
    <name type="scientific">Paenibacillus odorifer</name>
    <dbReference type="NCBI Taxonomy" id="189426"/>
    <lineage>
        <taxon>Bacteria</taxon>
        <taxon>Bacillati</taxon>
        <taxon>Bacillota</taxon>
        <taxon>Bacilli</taxon>
        <taxon>Bacillales</taxon>
        <taxon>Paenibacillaceae</taxon>
        <taxon>Paenibacillus</taxon>
    </lineage>
</organism>
<reference evidence="2 3" key="1">
    <citation type="submission" date="2016-10" db="EMBL/GenBank/DDBJ databases">
        <title>Paenibacillus species isolates.</title>
        <authorList>
            <person name="Beno S.M."/>
        </authorList>
    </citation>
    <scope>NUCLEOTIDE SEQUENCE [LARGE SCALE GENOMIC DNA]</scope>
    <source>
        <strain evidence="2 3">FSL H7-0604</strain>
    </source>
</reference>
<dbReference type="RefSeq" id="WP_036686651.1">
    <property type="nucleotide sequence ID" value="NZ_CP009428.1"/>
</dbReference>
<gene>
    <name evidence="2" type="ORF">BJP51_29840</name>
</gene>
<dbReference type="InterPro" id="IPR000182">
    <property type="entry name" value="GNAT_dom"/>
</dbReference>
<dbReference type="CDD" id="cd04301">
    <property type="entry name" value="NAT_SF"/>
    <property type="match status" value="1"/>
</dbReference>
<comment type="caution">
    <text evidence="2">The sequence shown here is derived from an EMBL/GenBank/DDBJ whole genome shotgun (WGS) entry which is preliminary data.</text>
</comment>
<evidence type="ECO:0000313" key="2">
    <source>
        <dbReference type="EMBL" id="OMD24151.1"/>
    </source>
</evidence>
<protein>
    <submittedName>
        <fullName evidence="2">GNAT family N-acetyltransferase</fullName>
    </submittedName>
</protein>
<evidence type="ECO:0000313" key="3">
    <source>
        <dbReference type="Proteomes" id="UP000187465"/>
    </source>
</evidence>
<evidence type="ECO:0000259" key="1">
    <source>
        <dbReference type="PROSITE" id="PS51186"/>
    </source>
</evidence>
<dbReference type="GO" id="GO:0016747">
    <property type="term" value="F:acyltransferase activity, transferring groups other than amino-acyl groups"/>
    <property type="evidence" value="ECO:0007669"/>
    <property type="project" value="InterPro"/>
</dbReference>
<dbReference type="PROSITE" id="PS51186">
    <property type="entry name" value="GNAT"/>
    <property type="match status" value="1"/>
</dbReference>